<evidence type="ECO:0000313" key="9">
    <source>
        <dbReference type="EMBL" id="MBC5735647.1"/>
    </source>
</evidence>
<feature type="domain" description="4Fe-4S ferredoxin-type" evidence="8">
    <location>
        <begin position="3"/>
        <end position="33"/>
    </location>
</feature>
<proteinExistence type="predicted"/>
<evidence type="ECO:0000256" key="1">
    <source>
        <dbReference type="ARBA" id="ARBA00022448"/>
    </source>
</evidence>
<dbReference type="RefSeq" id="WP_155145044.1">
    <property type="nucleotide sequence ID" value="NZ_JACOPQ010000001.1"/>
</dbReference>
<sequence length="167" mass="18143">MALVIDLDMDKCSACGACAVACMDQNDIDTEQLEAPFRVVSILERGREPHCFTFLSVGCNHCTDAPCVDACPCGCIYKDAETGLTLYDNTNCIGCHSCAMACPFGAPSFRADGKMQKCDGCYARIKMGMQPACVHNCPTEALRLVDEQELKESRIQGSLKKIADRLV</sequence>
<keyword evidence="3" id="KW-0479">Metal-binding</keyword>
<dbReference type="EMBL" id="JACOPQ010000001">
    <property type="protein sequence ID" value="MBC5735647.1"/>
    <property type="molecule type" value="Genomic_DNA"/>
</dbReference>
<keyword evidence="1" id="KW-0813">Transport</keyword>
<dbReference type="Gene3D" id="3.30.70.20">
    <property type="match status" value="2"/>
</dbReference>
<dbReference type="GO" id="GO:0051539">
    <property type="term" value="F:4 iron, 4 sulfur cluster binding"/>
    <property type="evidence" value="ECO:0007669"/>
    <property type="project" value="UniProtKB-KW"/>
</dbReference>
<gene>
    <name evidence="9" type="ORF">H8S62_01310</name>
</gene>
<evidence type="ECO:0000256" key="4">
    <source>
        <dbReference type="ARBA" id="ARBA00022737"/>
    </source>
</evidence>
<dbReference type="PROSITE" id="PS51379">
    <property type="entry name" value="4FE4S_FER_2"/>
    <property type="match status" value="2"/>
</dbReference>
<dbReference type="GO" id="GO:0046872">
    <property type="term" value="F:metal ion binding"/>
    <property type="evidence" value="ECO:0007669"/>
    <property type="project" value="UniProtKB-KW"/>
</dbReference>
<dbReference type="InterPro" id="IPR017900">
    <property type="entry name" value="4Fe4S_Fe_S_CS"/>
</dbReference>
<dbReference type="AlphaFoldDB" id="A0A8J6M6W7"/>
<dbReference type="InterPro" id="IPR050954">
    <property type="entry name" value="ET_IronSulfur_Cluster-Binding"/>
</dbReference>
<evidence type="ECO:0000313" key="10">
    <source>
        <dbReference type="Proteomes" id="UP000607645"/>
    </source>
</evidence>
<keyword evidence="6" id="KW-0408">Iron</keyword>
<keyword evidence="10" id="KW-1185">Reference proteome</keyword>
<dbReference type="Proteomes" id="UP000607645">
    <property type="component" value="Unassembled WGS sequence"/>
</dbReference>
<evidence type="ECO:0000259" key="8">
    <source>
        <dbReference type="PROSITE" id="PS51379"/>
    </source>
</evidence>
<name>A0A8J6M6W7_9FIRM</name>
<evidence type="ECO:0000256" key="6">
    <source>
        <dbReference type="ARBA" id="ARBA00023004"/>
    </source>
</evidence>
<feature type="domain" description="4Fe-4S ferredoxin-type" evidence="8">
    <location>
        <begin position="83"/>
        <end position="112"/>
    </location>
</feature>
<keyword evidence="2" id="KW-0004">4Fe-4S</keyword>
<accession>A0A8J6M6W7</accession>
<dbReference type="InterPro" id="IPR017896">
    <property type="entry name" value="4Fe4S_Fe-S-bd"/>
</dbReference>
<evidence type="ECO:0000256" key="3">
    <source>
        <dbReference type="ARBA" id="ARBA00022723"/>
    </source>
</evidence>
<dbReference type="SUPFAM" id="SSF54862">
    <property type="entry name" value="4Fe-4S ferredoxins"/>
    <property type="match status" value="1"/>
</dbReference>
<evidence type="ECO:0000256" key="2">
    <source>
        <dbReference type="ARBA" id="ARBA00022485"/>
    </source>
</evidence>
<dbReference type="PANTHER" id="PTHR43177">
    <property type="entry name" value="PROTEIN NRFC"/>
    <property type="match status" value="1"/>
</dbReference>
<keyword evidence="4" id="KW-0677">Repeat</keyword>
<keyword evidence="5" id="KW-0249">Electron transport</keyword>
<organism evidence="9 10">
    <name type="scientific">Lawsonibacter faecis</name>
    <dbReference type="NCBI Taxonomy" id="2763052"/>
    <lineage>
        <taxon>Bacteria</taxon>
        <taxon>Bacillati</taxon>
        <taxon>Bacillota</taxon>
        <taxon>Clostridia</taxon>
        <taxon>Eubacteriales</taxon>
        <taxon>Oscillospiraceae</taxon>
        <taxon>Lawsonibacter</taxon>
    </lineage>
</organism>
<comment type="caution">
    <text evidence="9">The sequence shown here is derived from an EMBL/GenBank/DDBJ whole genome shotgun (WGS) entry which is preliminary data.</text>
</comment>
<evidence type="ECO:0000256" key="5">
    <source>
        <dbReference type="ARBA" id="ARBA00022982"/>
    </source>
</evidence>
<dbReference type="PROSITE" id="PS00198">
    <property type="entry name" value="4FE4S_FER_1"/>
    <property type="match status" value="1"/>
</dbReference>
<protein>
    <submittedName>
        <fullName evidence="9">4Fe-4S binding protein</fullName>
    </submittedName>
</protein>
<evidence type="ECO:0000256" key="7">
    <source>
        <dbReference type="ARBA" id="ARBA00023014"/>
    </source>
</evidence>
<reference evidence="9" key="1">
    <citation type="submission" date="2020-08" db="EMBL/GenBank/DDBJ databases">
        <title>Genome public.</title>
        <authorList>
            <person name="Liu C."/>
            <person name="Sun Q."/>
        </authorList>
    </citation>
    <scope>NUCLEOTIDE SEQUENCE</scope>
    <source>
        <strain evidence="9">NSJ-52</strain>
    </source>
</reference>
<keyword evidence="7" id="KW-0411">Iron-sulfur</keyword>
<dbReference type="PANTHER" id="PTHR43177:SF5">
    <property type="entry name" value="ANAEROBIC DIMETHYL SULFOXIDE REDUCTASE CHAIN B-RELATED"/>
    <property type="match status" value="1"/>
</dbReference>
<dbReference type="Pfam" id="PF13247">
    <property type="entry name" value="Fer4_11"/>
    <property type="match status" value="1"/>
</dbReference>